<evidence type="ECO:0000313" key="3">
    <source>
        <dbReference type="Proteomes" id="UP000594638"/>
    </source>
</evidence>
<keyword evidence="1" id="KW-1133">Transmembrane helix</keyword>
<feature type="transmembrane region" description="Helical" evidence="1">
    <location>
        <begin position="59"/>
        <end position="77"/>
    </location>
</feature>
<dbReference type="EMBL" id="CACTIH010004059">
    <property type="protein sequence ID" value="CAA2989107.1"/>
    <property type="molecule type" value="Genomic_DNA"/>
</dbReference>
<name>A0A8S0SCV6_OLEEU</name>
<dbReference type="AlphaFoldDB" id="A0A8S0SCV6"/>
<reference evidence="2 3" key="1">
    <citation type="submission" date="2019-12" db="EMBL/GenBank/DDBJ databases">
        <authorList>
            <person name="Alioto T."/>
            <person name="Alioto T."/>
            <person name="Gomez Garrido J."/>
        </authorList>
    </citation>
    <scope>NUCLEOTIDE SEQUENCE [LARGE SCALE GENOMIC DNA]</scope>
</reference>
<evidence type="ECO:0000256" key="1">
    <source>
        <dbReference type="SAM" id="Phobius"/>
    </source>
</evidence>
<keyword evidence="1" id="KW-0472">Membrane</keyword>
<proteinExistence type="predicted"/>
<evidence type="ECO:0000313" key="2">
    <source>
        <dbReference type="EMBL" id="CAA2989107.1"/>
    </source>
</evidence>
<sequence>MTMQPSHHSLCFRCNRKMRCCLPLPRSTILVVFASQRHNFGMFQRDIHNRKKEPLHENAISEGLLVVVVVALILLVVRLRFWWCLGDGGGVATSFGFEIGFVDGVLNGGDFVVVAVVFCVVVVMCAAPLSVRHEVASLVVGGGSVLWSGGMSDGGGGGVV</sequence>
<gene>
    <name evidence="2" type="ORF">OLEA9_A019473</name>
</gene>
<accession>A0A8S0SCV6</accession>
<feature type="transmembrane region" description="Helical" evidence="1">
    <location>
        <begin position="111"/>
        <end position="131"/>
    </location>
</feature>
<dbReference type="Gramene" id="OE9A019473T1">
    <property type="protein sequence ID" value="OE9A019473C1"/>
    <property type="gene ID" value="OE9A019473"/>
</dbReference>
<organism evidence="2 3">
    <name type="scientific">Olea europaea subsp. europaea</name>
    <dbReference type="NCBI Taxonomy" id="158383"/>
    <lineage>
        <taxon>Eukaryota</taxon>
        <taxon>Viridiplantae</taxon>
        <taxon>Streptophyta</taxon>
        <taxon>Embryophyta</taxon>
        <taxon>Tracheophyta</taxon>
        <taxon>Spermatophyta</taxon>
        <taxon>Magnoliopsida</taxon>
        <taxon>eudicotyledons</taxon>
        <taxon>Gunneridae</taxon>
        <taxon>Pentapetalae</taxon>
        <taxon>asterids</taxon>
        <taxon>lamiids</taxon>
        <taxon>Lamiales</taxon>
        <taxon>Oleaceae</taxon>
        <taxon>Oleeae</taxon>
        <taxon>Olea</taxon>
    </lineage>
</organism>
<keyword evidence="1" id="KW-0812">Transmembrane</keyword>
<evidence type="ECO:0008006" key="4">
    <source>
        <dbReference type="Google" id="ProtNLM"/>
    </source>
</evidence>
<dbReference type="Proteomes" id="UP000594638">
    <property type="component" value="Unassembled WGS sequence"/>
</dbReference>
<protein>
    <recommendedName>
        <fullName evidence="4">Transmembrane protein</fullName>
    </recommendedName>
</protein>
<comment type="caution">
    <text evidence="2">The sequence shown here is derived from an EMBL/GenBank/DDBJ whole genome shotgun (WGS) entry which is preliminary data.</text>
</comment>
<keyword evidence="3" id="KW-1185">Reference proteome</keyword>